<keyword evidence="2" id="KW-0547">Nucleotide-binding</keyword>
<dbReference type="EMBL" id="VTUX01000003">
    <property type="protein sequence ID" value="KAA1192898.1"/>
    <property type="molecule type" value="Genomic_DNA"/>
</dbReference>
<reference evidence="6 7" key="1">
    <citation type="submission" date="2019-09" db="EMBL/GenBank/DDBJ databases">
        <authorList>
            <person name="Chen X.-Y."/>
        </authorList>
    </citation>
    <scope>NUCLEOTIDE SEQUENCE [LARGE SCALE GENOMIC DNA]</scope>
    <source>
        <strain evidence="6 7">NY5</strain>
    </source>
</reference>
<feature type="domain" description="CbbQ/NirQ/NorQ C-terminal" evidence="5">
    <location>
        <begin position="175"/>
        <end position="258"/>
    </location>
</feature>
<keyword evidence="7" id="KW-1185">Reference proteome</keyword>
<evidence type="ECO:0000259" key="5">
    <source>
        <dbReference type="Pfam" id="PF08406"/>
    </source>
</evidence>
<evidence type="ECO:0000259" key="4">
    <source>
        <dbReference type="Pfam" id="PF07728"/>
    </source>
</evidence>
<keyword evidence="3" id="KW-0067">ATP-binding</keyword>
<dbReference type="InterPro" id="IPR013615">
    <property type="entry name" value="CbbQ_C"/>
</dbReference>
<evidence type="ECO:0000256" key="3">
    <source>
        <dbReference type="ARBA" id="ARBA00022840"/>
    </source>
</evidence>
<dbReference type="Pfam" id="PF08406">
    <property type="entry name" value="CbbQ_C"/>
    <property type="match status" value="1"/>
</dbReference>
<dbReference type="Pfam" id="PF07728">
    <property type="entry name" value="AAA_5"/>
    <property type="match status" value="1"/>
</dbReference>
<proteinExistence type="inferred from homology"/>
<comment type="caution">
    <text evidence="6">The sequence shown here is derived from an EMBL/GenBank/DDBJ whole genome shotgun (WGS) entry which is preliminary data.</text>
</comment>
<dbReference type="Proteomes" id="UP000323708">
    <property type="component" value="Unassembled WGS sequence"/>
</dbReference>
<dbReference type="SUPFAM" id="SSF52540">
    <property type="entry name" value="P-loop containing nucleoside triphosphate hydrolases"/>
    <property type="match status" value="1"/>
</dbReference>
<dbReference type="Gene3D" id="3.40.50.300">
    <property type="entry name" value="P-loop containing nucleotide triphosphate hydrolases"/>
    <property type="match status" value="1"/>
</dbReference>
<evidence type="ECO:0000313" key="6">
    <source>
        <dbReference type="EMBL" id="KAA1192898.1"/>
    </source>
</evidence>
<dbReference type="InterPro" id="IPR027417">
    <property type="entry name" value="P-loop_NTPase"/>
</dbReference>
<feature type="domain" description="ATPase dynein-related AAA" evidence="4">
    <location>
        <begin position="29"/>
        <end position="162"/>
    </location>
</feature>
<evidence type="ECO:0000256" key="1">
    <source>
        <dbReference type="ARBA" id="ARBA00009417"/>
    </source>
</evidence>
<dbReference type="AlphaFoldDB" id="A0A5B0X2K3"/>
<dbReference type="GO" id="GO:0005524">
    <property type="term" value="F:ATP binding"/>
    <property type="evidence" value="ECO:0007669"/>
    <property type="project" value="UniProtKB-KW"/>
</dbReference>
<protein>
    <submittedName>
        <fullName evidence="6">CbbQ/NirQ/NorQ/GpvN family protein</fullName>
    </submittedName>
</protein>
<dbReference type="InterPro" id="IPR050764">
    <property type="entry name" value="CbbQ/NirQ/NorQ/GpvN"/>
</dbReference>
<comment type="similarity">
    <text evidence="1">Belongs to the CbbQ/NirQ/NorQ/GpvN family.</text>
</comment>
<organism evidence="6 7">
    <name type="scientific">Pseudohalioglobus sediminis</name>
    <dbReference type="NCBI Taxonomy" id="2606449"/>
    <lineage>
        <taxon>Bacteria</taxon>
        <taxon>Pseudomonadati</taxon>
        <taxon>Pseudomonadota</taxon>
        <taxon>Gammaproteobacteria</taxon>
        <taxon>Cellvibrionales</taxon>
        <taxon>Halieaceae</taxon>
        <taxon>Pseudohalioglobus</taxon>
    </lineage>
</organism>
<dbReference type="GO" id="GO:0016887">
    <property type="term" value="F:ATP hydrolysis activity"/>
    <property type="evidence" value="ECO:0007669"/>
    <property type="project" value="InterPro"/>
</dbReference>
<dbReference type="InterPro" id="IPR011704">
    <property type="entry name" value="ATPase_dyneun-rel_AAA"/>
</dbReference>
<dbReference type="PANTHER" id="PTHR42759">
    <property type="entry name" value="MOXR FAMILY PROTEIN"/>
    <property type="match status" value="1"/>
</dbReference>
<dbReference type="PANTHER" id="PTHR42759:SF7">
    <property type="entry name" value="DENITRIFICATION REGULATORY PROTEIN NIRQ"/>
    <property type="match status" value="1"/>
</dbReference>
<gene>
    <name evidence="6" type="ORF">F0M18_08360</name>
</gene>
<sequence>MPSASPVSYFPTADEVEIFSAAAQQKLAVMLKGPTGCGKTRFVEYMAQQLGRPLITIPCHEDLTAADLVGRYLLKGGETVWEDGPMTRAVKLGAICYLDEVVEARSDTIVVIHPLTDHRRELHIDRLNQTLNVPDDFMVVVSYNPGYQSVLKDLKESTRQRMVGIDFDYPGADVETNILVCETGLNESVCLDLVKLAGAIRRLDSSGLSEAASTRTIVATARLINGGVSPRRAAIACIASALSDDLEIIAGLSEMIDNYLPESLR</sequence>
<name>A0A5B0X2K3_9GAMM</name>
<accession>A0A5B0X2K3</accession>
<evidence type="ECO:0000313" key="7">
    <source>
        <dbReference type="Proteomes" id="UP000323708"/>
    </source>
</evidence>
<evidence type="ECO:0000256" key="2">
    <source>
        <dbReference type="ARBA" id="ARBA00022741"/>
    </source>
</evidence>